<evidence type="ECO:0000313" key="2">
    <source>
        <dbReference type="EMBL" id="PSN66639.1"/>
    </source>
</evidence>
<keyword evidence="3" id="KW-1185">Reference proteome</keyword>
<sequence length="202" mass="22413">MGYRVYGFEFLLVLVASSGVEGVAMVALGADGKLAVWRDGLLSIWNVYGNSVMVRHLRNLKDVVALSVNPTITLAHPPCLSLYMVLIRSGDSPGPVEETRDQKLAQCRVPASEISHASWCLLGAKVRAKQVQHYQICAHTALLLLSHPPLSLIGWWRKARQSNVSNPQSTAKQEDHHHLNSPTHTHTYALKVRHEEAKKSEE</sequence>
<gene>
    <name evidence="2" type="ORF">BS50DRAFT_634140</name>
</gene>
<feature type="region of interest" description="Disordered" evidence="1">
    <location>
        <begin position="164"/>
        <end position="186"/>
    </location>
</feature>
<reference evidence="2 3" key="1">
    <citation type="journal article" date="2018" name="Front. Microbiol.">
        <title>Genome-Wide Analysis of Corynespora cassiicola Leaf Fall Disease Putative Effectors.</title>
        <authorList>
            <person name="Lopez D."/>
            <person name="Ribeiro S."/>
            <person name="Label P."/>
            <person name="Fumanal B."/>
            <person name="Venisse J.S."/>
            <person name="Kohler A."/>
            <person name="de Oliveira R.R."/>
            <person name="Labutti K."/>
            <person name="Lipzen A."/>
            <person name="Lail K."/>
            <person name="Bauer D."/>
            <person name="Ohm R.A."/>
            <person name="Barry K.W."/>
            <person name="Spatafora J."/>
            <person name="Grigoriev I.V."/>
            <person name="Martin F.M."/>
            <person name="Pujade-Renaud V."/>
        </authorList>
    </citation>
    <scope>NUCLEOTIDE SEQUENCE [LARGE SCALE GENOMIC DNA]</scope>
    <source>
        <strain evidence="2 3">Philippines</strain>
    </source>
</reference>
<organism evidence="2 3">
    <name type="scientific">Corynespora cassiicola Philippines</name>
    <dbReference type="NCBI Taxonomy" id="1448308"/>
    <lineage>
        <taxon>Eukaryota</taxon>
        <taxon>Fungi</taxon>
        <taxon>Dikarya</taxon>
        <taxon>Ascomycota</taxon>
        <taxon>Pezizomycotina</taxon>
        <taxon>Dothideomycetes</taxon>
        <taxon>Pleosporomycetidae</taxon>
        <taxon>Pleosporales</taxon>
        <taxon>Corynesporascaceae</taxon>
        <taxon>Corynespora</taxon>
    </lineage>
</organism>
<name>A0A2T2NMP1_CORCC</name>
<proteinExistence type="predicted"/>
<dbReference type="EMBL" id="KZ678135">
    <property type="protein sequence ID" value="PSN66639.1"/>
    <property type="molecule type" value="Genomic_DNA"/>
</dbReference>
<evidence type="ECO:0000313" key="3">
    <source>
        <dbReference type="Proteomes" id="UP000240883"/>
    </source>
</evidence>
<evidence type="ECO:0000256" key="1">
    <source>
        <dbReference type="SAM" id="MobiDB-lite"/>
    </source>
</evidence>
<dbReference type="AlphaFoldDB" id="A0A2T2NMP1"/>
<accession>A0A2T2NMP1</accession>
<protein>
    <submittedName>
        <fullName evidence="2">Uncharacterized protein</fullName>
    </submittedName>
</protein>
<dbReference type="Proteomes" id="UP000240883">
    <property type="component" value="Unassembled WGS sequence"/>
</dbReference>